<dbReference type="InterPro" id="IPR021005">
    <property type="entry name" value="Znf_CGNR"/>
</dbReference>
<sequence>MHLNPYGEDPVQLMTDLANTPPSSLDDLVDRCRAAGLRLDGPSPRPEDLATARALIGEWCAVVDAEDDGERAALLNKLLASAAAHPRLSDHAGTGWHLHYRDEALPLGEVLRALVAVGTALHLTGRGMSRLGRCAAEECSQVYADVSRGGRQRYCSPRCANRDAVRRHRARRP</sequence>
<dbReference type="InterPro" id="IPR010852">
    <property type="entry name" value="ABATE"/>
</dbReference>
<proteinExistence type="predicted"/>
<dbReference type="Gene3D" id="1.10.3300.10">
    <property type="entry name" value="Jann2411-like domain"/>
    <property type="match status" value="1"/>
</dbReference>
<dbReference type="AlphaFoldDB" id="A0A7W7D411"/>
<dbReference type="SUPFAM" id="SSF160904">
    <property type="entry name" value="Jann2411-like"/>
    <property type="match status" value="1"/>
</dbReference>
<accession>A0A7W7D411</accession>
<name>A0A7W7D411_9ACTN</name>
<dbReference type="PANTHER" id="PTHR35525:SF3">
    <property type="entry name" value="BLL6575 PROTEIN"/>
    <property type="match status" value="1"/>
</dbReference>
<feature type="domain" description="Zinc finger CGNR" evidence="1">
    <location>
        <begin position="130"/>
        <end position="172"/>
    </location>
</feature>
<dbReference type="Proteomes" id="UP000542210">
    <property type="component" value="Unassembled WGS sequence"/>
</dbReference>
<dbReference type="InterPro" id="IPR023286">
    <property type="entry name" value="ABATE_dom_sf"/>
</dbReference>
<reference evidence="2 3" key="1">
    <citation type="submission" date="2020-08" db="EMBL/GenBank/DDBJ databases">
        <title>Sequencing the genomes of 1000 actinobacteria strains.</title>
        <authorList>
            <person name="Klenk H.-P."/>
        </authorList>
    </citation>
    <scope>NUCLEOTIDE SEQUENCE [LARGE SCALE GENOMIC DNA]</scope>
    <source>
        <strain evidence="2 3">DSM 45784</strain>
    </source>
</reference>
<keyword evidence="3" id="KW-1185">Reference proteome</keyword>
<gene>
    <name evidence="2" type="ORF">BJ982_001321</name>
</gene>
<evidence type="ECO:0000259" key="1">
    <source>
        <dbReference type="Pfam" id="PF11706"/>
    </source>
</evidence>
<dbReference type="RefSeq" id="WP_184877543.1">
    <property type="nucleotide sequence ID" value="NZ_BOOV01000031.1"/>
</dbReference>
<dbReference type="PANTHER" id="PTHR35525">
    <property type="entry name" value="BLL6575 PROTEIN"/>
    <property type="match status" value="1"/>
</dbReference>
<evidence type="ECO:0000313" key="2">
    <source>
        <dbReference type="EMBL" id="MBB4699777.1"/>
    </source>
</evidence>
<evidence type="ECO:0000313" key="3">
    <source>
        <dbReference type="Proteomes" id="UP000542210"/>
    </source>
</evidence>
<dbReference type="Pfam" id="PF07336">
    <property type="entry name" value="ABATE"/>
    <property type="match status" value="1"/>
</dbReference>
<organism evidence="2 3">
    <name type="scientific">Sphaerisporangium siamense</name>
    <dbReference type="NCBI Taxonomy" id="795645"/>
    <lineage>
        <taxon>Bacteria</taxon>
        <taxon>Bacillati</taxon>
        <taxon>Actinomycetota</taxon>
        <taxon>Actinomycetes</taxon>
        <taxon>Streptosporangiales</taxon>
        <taxon>Streptosporangiaceae</taxon>
        <taxon>Sphaerisporangium</taxon>
    </lineage>
</organism>
<dbReference type="Pfam" id="PF11706">
    <property type="entry name" value="zf-CGNR"/>
    <property type="match status" value="1"/>
</dbReference>
<protein>
    <submittedName>
        <fullName evidence="2">Putative RNA-binding Zn ribbon-like protein</fullName>
    </submittedName>
</protein>
<comment type="caution">
    <text evidence="2">The sequence shown here is derived from an EMBL/GenBank/DDBJ whole genome shotgun (WGS) entry which is preliminary data.</text>
</comment>
<dbReference type="EMBL" id="JACHND010000001">
    <property type="protein sequence ID" value="MBB4699777.1"/>
    <property type="molecule type" value="Genomic_DNA"/>
</dbReference>